<dbReference type="GO" id="GO:0071949">
    <property type="term" value="F:FAD binding"/>
    <property type="evidence" value="ECO:0007669"/>
    <property type="project" value="TreeGrafter"/>
</dbReference>
<dbReference type="Gene3D" id="3.20.20.220">
    <property type="match status" value="1"/>
</dbReference>
<dbReference type="GO" id="GO:0010133">
    <property type="term" value="P:L-proline catabolic process to L-glutamate"/>
    <property type="evidence" value="ECO:0007669"/>
    <property type="project" value="TreeGrafter"/>
</dbReference>
<evidence type="ECO:0000313" key="6">
    <source>
        <dbReference type="EMBL" id="JAN09785.1"/>
    </source>
</evidence>
<dbReference type="GO" id="GO:0005739">
    <property type="term" value="C:mitochondrion"/>
    <property type="evidence" value="ECO:0007669"/>
    <property type="project" value="TreeGrafter"/>
</dbReference>
<dbReference type="OrthoDB" id="5464at2759"/>
<dbReference type="EMBL" id="GDIQ01084952">
    <property type="protein sequence ID" value="JAN09785.1"/>
    <property type="molecule type" value="Transcribed_RNA"/>
</dbReference>
<evidence type="ECO:0000256" key="5">
    <source>
        <dbReference type="RuleBase" id="RU364054"/>
    </source>
</evidence>
<keyword evidence="5" id="KW-0274">FAD</keyword>
<evidence type="ECO:0000256" key="2">
    <source>
        <dbReference type="ARBA" id="ARBA00005869"/>
    </source>
</evidence>
<reference evidence="6" key="1">
    <citation type="submission" date="2015-10" db="EMBL/GenBank/DDBJ databases">
        <title>EvidentialGene: Evidence-directed Construction of Complete mRNA Transcriptomes without Genomes.</title>
        <authorList>
            <person name="Gilbert D.G."/>
        </authorList>
    </citation>
    <scope>NUCLEOTIDE SEQUENCE</scope>
</reference>
<dbReference type="PANTHER" id="PTHR13914">
    <property type="entry name" value="PROLINE OXIDASE"/>
    <property type="match status" value="1"/>
</dbReference>
<comment type="function">
    <text evidence="5">Converts proline to delta-1-pyrroline-5-carboxylate.</text>
</comment>
<keyword evidence="5" id="KW-0285">Flavoprotein</keyword>
<dbReference type="GO" id="GO:0004657">
    <property type="term" value="F:proline dehydrogenase activity"/>
    <property type="evidence" value="ECO:0007669"/>
    <property type="project" value="UniProtKB-EC"/>
</dbReference>
<comment type="catalytic activity">
    <reaction evidence="5">
        <text>L-proline + a quinone = (S)-1-pyrroline-5-carboxylate + a quinol + H(+)</text>
        <dbReference type="Rhea" id="RHEA:23784"/>
        <dbReference type="ChEBI" id="CHEBI:15378"/>
        <dbReference type="ChEBI" id="CHEBI:17388"/>
        <dbReference type="ChEBI" id="CHEBI:24646"/>
        <dbReference type="ChEBI" id="CHEBI:60039"/>
        <dbReference type="ChEBI" id="CHEBI:132124"/>
        <dbReference type="EC" id="1.5.5.2"/>
    </reaction>
</comment>
<comment type="pathway">
    <text evidence="1">Amino-acid degradation; L-proline degradation into L-glutamate; L-glutamate from L-proline: step 1/2.</text>
</comment>
<sequence>MSIVVSLLRQPRLMCHHIVTCRSSSSLINTPEKKISFADHRTAYAHLSRTEILRAWIVLKLCSFDFLLQNSLKVLEHSQRVLGRGLLEKILRPTLYDQFVAGDDPQSLKETANKLKKVGIKLMILPSLEEDVGQKSDENRYNSNVEVTLQLAEIAYHHGGPLSCLQTKITALISADLLLKLAERNRDKEDQFRTISSWANYMAGGLLAPVSYLDKTENIELEKGLERLKSVGAFASGLQLRLLVDGEFTYLNQAISIAALSMAGAFNQSRPVVWNTYQCYLKDAFEKICSELEITQRMGVGFGAKIVRGAYLERERQLSVEGNYPDPTNPSYEATSDVYDRAVEYLLEEVVRSGGQRCNVIVASHNEKSVLKALTKMRSLGISPKDNTVVFGQIYGMASNITVKLASEGYIVYNSVPYGSLFDVLPYLSRRATENRAVLKGTRRERTLLARELRARFLGF</sequence>
<name>A0A0P6D038_9CRUS</name>
<dbReference type="AlphaFoldDB" id="A0A0P6D038"/>
<keyword evidence="4 5" id="KW-0642">Proline metabolism</keyword>
<evidence type="ECO:0000256" key="4">
    <source>
        <dbReference type="ARBA" id="ARBA00023062"/>
    </source>
</evidence>
<protein>
    <recommendedName>
        <fullName evidence="5">Proline dehydrogenase</fullName>
        <ecNumber evidence="5">1.5.5.2</ecNumber>
    </recommendedName>
</protein>
<dbReference type="PANTHER" id="PTHR13914:SF0">
    <property type="entry name" value="PROLINE DEHYDROGENASE 1, MITOCHONDRIAL"/>
    <property type="match status" value="1"/>
</dbReference>
<dbReference type="InterPro" id="IPR002872">
    <property type="entry name" value="Proline_DH_dom"/>
</dbReference>
<comment type="similarity">
    <text evidence="2 5">Belongs to the proline oxidase family.</text>
</comment>
<evidence type="ECO:0000256" key="1">
    <source>
        <dbReference type="ARBA" id="ARBA00004739"/>
    </source>
</evidence>
<dbReference type="InterPro" id="IPR015659">
    <property type="entry name" value="Proline_oxidase"/>
</dbReference>
<dbReference type="Pfam" id="PF01619">
    <property type="entry name" value="Pro_dh"/>
    <property type="match status" value="1"/>
</dbReference>
<comment type="cofactor">
    <cofactor evidence="5">
        <name>FAD</name>
        <dbReference type="ChEBI" id="CHEBI:57692"/>
    </cofactor>
</comment>
<keyword evidence="3 5" id="KW-0560">Oxidoreductase</keyword>
<dbReference type="SUPFAM" id="SSF51730">
    <property type="entry name" value="FAD-linked oxidoreductase"/>
    <property type="match status" value="1"/>
</dbReference>
<organism evidence="6">
    <name type="scientific">Daphnia magna</name>
    <dbReference type="NCBI Taxonomy" id="35525"/>
    <lineage>
        <taxon>Eukaryota</taxon>
        <taxon>Metazoa</taxon>
        <taxon>Ecdysozoa</taxon>
        <taxon>Arthropoda</taxon>
        <taxon>Crustacea</taxon>
        <taxon>Branchiopoda</taxon>
        <taxon>Diplostraca</taxon>
        <taxon>Cladocera</taxon>
        <taxon>Anomopoda</taxon>
        <taxon>Daphniidae</taxon>
        <taxon>Daphnia</taxon>
    </lineage>
</organism>
<dbReference type="EC" id="1.5.5.2" evidence="5"/>
<dbReference type="InterPro" id="IPR029041">
    <property type="entry name" value="FAD-linked_oxidoreductase-like"/>
</dbReference>
<evidence type="ECO:0000256" key="3">
    <source>
        <dbReference type="ARBA" id="ARBA00023002"/>
    </source>
</evidence>
<accession>A0A0P6D038</accession>
<proteinExistence type="inferred from homology"/>